<evidence type="ECO:0000256" key="6">
    <source>
        <dbReference type="ARBA" id="ARBA00023458"/>
    </source>
</evidence>
<keyword evidence="2" id="KW-0963">Cytoplasm</keyword>
<accession>A0A1W1DJ79</accession>
<keyword evidence="3" id="KW-0547">Nucleotide-binding</keyword>
<dbReference type="Gene3D" id="3.30.420.40">
    <property type="match status" value="3"/>
</dbReference>
<evidence type="ECO:0000256" key="2">
    <source>
        <dbReference type="ARBA" id="ARBA00022490"/>
    </source>
</evidence>
<dbReference type="Pfam" id="PF06723">
    <property type="entry name" value="MreB_Mbl"/>
    <property type="match status" value="1"/>
</dbReference>
<dbReference type="EMBL" id="FPHV01000065">
    <property type="protein sequence ID" value="SFV81455.1"/>
    <property type="molecule type" value="Genomic_DNA"/>
</dbReference>
<dbReference type="NCBIfam" id="TIGR00904">
    <property type="entry name" value="mreB"/>
    <property type="match status" value="1"/>
</dbReference>
<dbReference type="HAMAP" id="MF_02207">
    <property type="entry name" value="MreB"/>
    <property type="match status" value="1"/>
</dbReference>
<dbReference type="NCBIfam" id="NF010539">
    <property type="entry name" value="PRK13927.1"/>
    <property type="match status" value="1"/>
</dbReference>
<keyword evidence="4" id="KW-0067">ATP-binding</keyword>
<evidence type="ECO:0000256" key="4">
    <source>
        <dbReference type="ARBA" id="ARBA00022840"/>
    </source>
</evidence>
<dbReference type="GO" id="GO:0005737">
    <property type="term" value="C:cytoplasm"/>
    <property type="evidence" value="ECO:0007669"/>
    <property type="project" value="UniProtKB-SubCell"/>
</dbReference>
<gene>
    <name evidence="7" type="ORF">MNB_SUP05-6-285</name>
</gene>
<evidence type="ECO:0000256" key="3">
    <source>
        <dbReference type="ARBA" id="ARBA00022741"/>
    </source>
</evidence>
<keyword evidence="5" id="KW-0133">Cell shape</keyword>
<evidence type="ECO:0000256" key="5">
    <source>
        <dbReference type="ARBA" id="ARBA00022960"/>
    </source>
</evidence>
<dbReference type="InterPro" id="IPR056546">
    <property type="entry name" value="MreB_MamK-like"/>
</dbReference>
<comment type="similarity">
    <text evidence="6">Belongs to the FtsA/MreB family.</text>
</comment>
<dbReference type="GO" id="GO:0005524">
    <property type="term" value="F:ATP binding"/>
    <property type="evidence" value="ECO:0007669"/>
    <property type="project" value="UniProtKB-KW"/>
</dbReference>
<name>A0A1W1DJ79_9ZZZZ</name>
<dbReference type="GO" id="GO:0000902">
    <property type="term" value="P:cell morphogenesis"/>
    <property type="evidence" value="ECO:0007669"/>
    <property type="project" value="InterPro"/>
</dbReference>
<dbReference type="InterPro" id="IPR004753">
    <property type="entry name" value="MreB"/>
</dbReference>
<dbReference type="PANTHER" id="PTHR42749">
    <property type="entry name" value="CELL SHAPE-DETERMINING PROTEIN MREB"/>
    <property type="match status" value="1"/>
</dbReference>
<proteinExistence type="inferred from homology"/>
<sequence>MFNLFKTPCLSIDLGTVNTLIYLNGELVLNEPSVVAVRDDNVTLETTIIAVGYEAKAMLGRTPDSIKAIRPMKDGVIADFTITKKMLQHFIKQVSKTGFFSPSPNVLICVPCGATQVERRAIKESAVEAGARDVFLIDEPIAASLGAGMDISASLGHMIIDIGGGTSEIAVMSLNGLVYADSLRCAGDAFNDEIVKYVRHEHSIIIGETTAEKIKEDIGSAFKVTAVKRKTYVGRGVSSGLPEKFIMTNIQVLEALTVPLSALINGIRMALEKTPPELASDIAKNGVMLTGGGALLEGLGMLIKDKTNLDVHIADDPLTCAVRGACIALNLIDEKSLSFLSAD</sequence>
<organism evidence="7">
    <name type="scientific">hydrothermal vent metagenome</name>
    <dbReference type="NCBI Taxonomy" id="652676"/>
    <lineage>
        <taxon>unclassified sequences</taxon>
        <taxon>metagenomes</taxon>
        <taxon>ecological metagenomes</taxon>
    </lineage>
</organism>
<reference evidence="7" key="1">
    <citation type="submission" date="2016-10" db="EMBL/GenBank/DDBJ databases">
        <authorList>
            <person name="de Groot N.N."/>
        </authorList>
    </citation>
    <scope>NUCLEOTIDE SEQUENCE</scope>
</reference>
<dbReference type="PANTHER" id="PTHR42749:SF1">
    <property type="entry name" value="CELL SHAPE-DETERMINING PROTEIN MREB"/>
    <property type="match status" value="1"/>
</dbReference>
<dbReference type="InterPro" id="IPR043129">
    <property type="entry name" value="ATPase_NBD"/>
</dbReference>
<dbReference type="AlphaFoldDB" id="A0A1W1DJ79"/>
<comment type="subcellular location">
    <subcellularLocation>
        <location evidence="1">Cytoplasm</location>
    </subcellularLocation>
</comment>
<dbReference type="SUPFAM" id="SSF53067">
    <property type="entry name" value="Actin-like ATPase domain"/>
    <property type="match status" value="2"/>
</dbReference>
<protein>
    <submittedName>
        <fullName evidence="7">Rod shape-determining protein MreB</fullName>
    </submittedName>
</protein>
<dbReference type="CDD" id="cd10225">
    <property type="entry name" value="ASKHA_NBD_MreB-like"/>
    <property type="match status" value="1"/>
</dbReference>
<evidence type="ECO:0000313" key="7">
    <source>
        <dbReference type="EMBL" id="SFV81455.1"/>
    </source>
</evidence>
<dbReference type="GO" id="GO:0008360">
    <property type="term" value="P:regulation of cell shape"/>
    <property type="evidence" value="ECO:0007669"/>
    <property type="project" value="UniProtKB-KW"/>
</dbReference>
<evidence type="ECO:0000256" key="1">
    <source>
        <dbReference type="ARBA" id="ARBA00004496"/>
    </source>
</evidence>
<dbReference type="PRINTS" id="PR01652">
    <property type="entry name" value="SHAPEPROTEIN"/>
</dbReference>